<dbReference type="InterPro" id="IPR051784">
    <property type="entry name" value="Nod_factor_ABC_transporter"/>
</dbReference>
<feature type="compositionally biased region" description="Basic and acidic residues" evidence="7">
    <location>
        <begin position="215"/>
        <end position="224"/>
    </location>
</feature>
<evidence type="ECO:0000313" key="9">
    <source>
        <dbReference type="EMBL" id="NEA26789.1"/>
    </source>
</evidence>
<feature type="transmembrane region" description="Helical" evidence="6">
    <location>
        <begin position="466"/>
        <end position="488"/>
    </location>
</feature>
<feature type="transmembrane region" description="Helical" evidence="6">
    <location>
        <begin position="606"/>
        <end position="626"/>
    </location>
</feature>
<feature type="compositionally biased region" description="Basic and acidic residues" evidence="7">
    <location>
        <begin position="169"/>
        <end position="183"/>
    </location>
</feature>
<evidence type="ECO:0000256" key="5">
    <source>
        <dbReference type="ARBA" id="ARBA00023251"/>
    </source>
</evidence>
<keyword evidence="6" id="KW-0813">Transport</keyword>
<feature type="transmembrane region" description="Helical" evidence="6">
    <location>
        <begin position="383"/>
        <end position="403"/>
    </location>
</feature>
<sequence>MRGRPHAGRGTRRRGRRPHQEVRRRGGRAGDRLHRAAGGDLRFPRPERRRQVHHHQHALHAAAPQRRHRARRGPRRGHRARHRPPQHRAGLPGPDPRRLPVGGAEPALPRRAVRGAARGDGRPHPAGAGDGQPVGPARRPGADLLRRHEAPPGDRARPAALAAGAVPGRADRRPRPADPRVDLGVHPPAAAGGGDHDLHDDALHGRGRVLRAHRDHGLGADRRPGHARGAQGGRRRGPDPHPDRRRRGGDRRHQGPVRPGGRRVGGRGHVLGRLRRGVRAAAVRRAGRPDPVGERGAAVPGRRLHVLHRLHHPGRRGVRERPDAHGDARGEEVTVASTAEEAERAGTAGVVRVRVPERGLRQDLRAVKIVLHRELIRFWRDKLRMVSGLVQPVLWLLVMGTGLSNLVTSGGGPAGSVDLKTFIYPGVCAMSVMFTAMFSAGSIVWDREFGFLREMLVAPVSRSAIVIGKCIGGAVVATLQGVVIVLLAPLAGVPYDPVLMLQLIGLMFIGALALTGFGVMMAARITQMQAFFGLMQMAMMPMMFLSGALYPLNGLPTWLSVLTRFNPLTYAVDPMRHVVFAHLDVSQRLLRTFDPGVTWGGWTVPIWLEILIVLGMGLGLMAVAIVEFRRAD</sequence>
<comment type="similarity">
    <text evidence="6">Belongs to the ABC-2 integral membrane protein family.</text>
</comment>
<feature type="compositionally biased region" description="Basic and acidic residues" evidence="7">
    <location>
        <begin position="140"/>
        <end position="157"/>
    </location>
</feature>
<dbReference type="InterPro" id="IPR047817">
    <property type="entry name" value="ABC2_TM_bact-type"/>
</dbReference>
<evidence type="ECO:0000259" key="8">
    <source>
        <dbReference type="PROSITE" id="PS51012"/>
    </source>
</evidence>
<keyword evidence="3 6" id="KW-1133">Transmembrane helix</keyword>
<feature type="domain" description="ABC transmembrane type-2" evidence="8">
    <location>
        <begin position="383"/>
        <end position="631"/>
    </location>
</feature>
<dbReference type="GO" id="GO:0046677">
    <property type="term" value="P:response to antibiotic"/>
    <property type="evidence" value="ECO:0007669"/>
    <property type="project" value="UniProtKB-KW"/>
</dbReference>
<feature type="compositionally biased region" description="Basic residues" evidence="7">
    <location>
        <begin position="1"/>
        <end position="17"/>
    </location>
</feature>
<comment type="caution">
    <text evidence="9">The sequence shown here is derived from an EMBL/GenBank/DDBJ whole genome shotgun (WGS) entry which is preliminary data.</text>
</comment>
<feature type="compositionally biased region" description="Basic residues" evidence="7">
    <location>
        <begin position="47"/>
        <end position="58"/>
    </location>
</feature>
<dbReference type="PANTHER" id="PTHR43229">
    <property type="entry name" value="NODULATION PROTEIN J"/>
    <property type="match status" value="1"/>
</dbReference>
<dbReference type="PROSITE" id="PS51012">
    <property type="entry name" value="ABC_TM2"/>
    <property type="match status" value="1"/>
</dbReference>
<evidence type="ECO:0000313" key="10">
    <source>
        <dbReference type="Proteomes" id="UP000475532"/>
    </source>
</evidence>
<proteinExistence type="inferred from homology"/>
<reference evidence="9 10" key="1">
    <citation type="submission" date="2020-01" db="EMBL/GenBank/DDBJ databases">
        <title>Insect and environment-associated Actinomycetes.</title>
        <authorList>
            <person name="Currrie C."/>
            <person name="Chevrette M."/>
            <person name="Carlson C."/>
            <person name="Stubbendieck R."/>
            <person name="Wendt-Pienkowski E."/>
        </authorList>
    </citation>
    <scope>NUCLEOTIDE SEQUENCE [LARGE SCALE GENOMIC DNA]</scope>
    <source>
        <strain evidence="9 10">SID10258</strain>
    </source>
</reference>
<keyword evidence="5" id="KW-0046">Antibiotic resistance</keyword>
<dbReference type="AlphaFoldDB" id="A0A6L9QMM3"/>
<name>A0A6L9QMM3_9ACTN</name>
<evidence type="ECO:0000256" key="4">
    <source>
        <dbReference type="ARBA" id="ARBA00023136"/>
    </source>
</evidence>
<evidence type="ECO:0000256" key="6">
    <source>
        <dbReference type="RuleBase" id="RU361157"/>
    </source>
</evidence>
<keyword evidence="4 6" id="KW-0472">Membrane</keyword>
<keyword evidence="2 6" id="KW-0812">Transmembrane</keyword>
<keyword evidence="6" id="KW-1003">Cell membrane</keyword>
<organism evidence="9 10">
    <name type="scientific">Actinomadura bangladeshensis</name>
    <dbReference type="NCBI Taxonomy" id="453573"/>
    <lineage>
        <taxon>Bacteria</taxon>
        <taxon>Bacillati</taxon>
        <taxon>Actinomycetota</taxon>
        <taxon>Actinomycetes</taxon>
        <taxon>Streptosporangiales</taxon>
        <taxon>Thermomonosporaceae</taxon>
        <taxon>Actinomadura</taxon>
    </lineage>
</organism>
<feature type="compositionally biased region" description="Low complexity" evidence="7">
    <location>
        <begin position="106"/>
        <end position="116"/>
    </location>
</feature>
<feature type="region of interest" description="Disordered" evidence="7">
    <location>
        <begin position="214"/>
        <end position="269"/>
    </location>
</feature>
<dbReference type="PRINTS" id="PR00164">
    <property type="entry name" value="ABC2TRNSPORT"/>
</dbReference>
<dbReference type="InterPro" id="IPR000412">
    <property type="entry name" value="ABC_2_transport"/>
</dbReference>
<dbReference type="Pfam" id="PF01061">
    <property type="entry name" value="ABC2_membrane"/>
    <property type="match status" value="1"/>
</dbReference>
<evidence type="ECO:0000256" key="3">
    <source>
        <dbReference type="ARBA" id="ARBA00022989"/>
    </source>
</evidence>
<protein>
    <recommendedName>
        <fullName evidence="6">Transport permease protein</fullName>
    </recommendedName>
</protein>
<dbReference type="Proteomes" id="UP000475532">
    <property type="component" value="Unassembled WGS sequence"/>
</dbReference>
<feature type="transmembrane region" description="Helical" evidence="6">
    <location>
        <begin position="500"/>
        <end position="523"/>
    </location>
</feature>
<dbReference type="PANTHER" id="PTHR43229:SF2">
    <property type="entry name" value="NODULATION PROTEIN J"/>
    <property type="match status" value="1"/>
</dbReference>
<evidence type="ECO:0000256" key="7">
    <source>
        <dbReference type="SAM" id="MobiDB-lite"/>
    </source>
</evidence>
<feature type="compositionally biased region" description="Basic residues" evidence="7">
    <location>
        <begin position="260"/>
        <end position="269"/>
    </location>
</feature>
<feature type="compositionally biased region" description="Basic and acidic residues" evidence="7">
    <location>
        <begin position="18"/>
        <end position="34"/>
    </location>
</feature>
<feature type="compositionally biased region" description="Low complexity" evidence="7">
    <location>
        <begin position="158"/>
        <end position="168"/>
    </location>
</feature>
<comment type="subcellular location">
    <subcellularLocation>
        <location evidence="6">Cell membrane</location>
        <topology evidence="6">Multi-pass membrane protein</topology>
    </subcellularLocation>
    <subcellularLocation>
        <location evidence="1">Membrane</location>
        <topology evidence="1">Multi-pass membrane protein</topology>
    </subcellularLocation>
</comment>
<dbReference type="InterPro" id="IPR013525">
    <property type="entry name" value="ABC2_TM"/>
</dbReference>
<dbReference type="EMBL" id="JAAGLI010000827">
    <property type="protein sequence ID" value="NEA26789.1"/>
    <property type="molecule type" value="Genomic_DNA"/>
</dbReference>
<dbReference type="GO" id="GO:0140359">
    <property type="term" value="F:ABC-type transporter activity"/>
    <property type="evidence" value="ECO:0007669"/>
    <property type="project" value="InterPro"/>
</dbReference>
<evidence type="ECO:0000256" key="2">
    <source>
        <dbReference type="ARBA" id="ARBA00022692"/>
    </source>
</evidence>
<evidence type="ECO:0000256" key="1">
    <source>
        <dbReference type="ARBA" id="ARBA00004141"/>
    </source>
</evidence>
<gene>
    <name evidence="9" type="ORF">G3I70_30450</name>
</gene>
<feature type="transmembrane region" description="Helical" evidence="6">
    <location>
        <begin position="530"/>
        <end position="552"/>
    </location>
</feature>
<accession>A0A6L9QMM3</accession>
<feature type="transmembrane region" description="Helical" evidence="6">
    <location>
        <begin position="423"/>
        <end position="445"/>
    </location>
</feature>
<feature type="compositionally biased region" description="Basic residues" evidence="7">
    <location>
        <begin position="65"/>
        <end position="86"/>
    </location>
</feature>
<dbReference type="GO" id="GO:0043190">
    <property type="term" value="C:ATP-binding cassette (ABC) transporter complex"/>
    <property type="evidence" value="ECO:0007669"/>
    <property type="project" value="InterPro"/>
</dbReference>
<feature type="region of interest" description="Disordered" evidence="7">
    <location>
        <begin position="1"/>
        <end position="202"/>
    </location>
</feature>